<dbReference type="InterPro" id="IPR036291">
    <property type="entry name" value="NAD(P)-bd_dom_sf"/>
</dbReference>
<dbReference type="PANTHER" id="PTHR43000">
    <property type="entry name" value="DTDP-D-GLUCOSE 4,6-DEHYDRATASE-RELATED"/>
    <property type="match status" value="1"/>
</dbReference>
<dbReference type="SUPFAM" id="SSF51735">
    <property type="entry name" value="NAD(P)-binding Rossmann-fold domains"/>
    <property type="match status" value="1"/>
</dbReference>
<evidence type="ECO:0000256" key="1">
    <source>
        <dbReference type="ARBA" id="ARBA00007637"/>
    </source>
</evidence>
<evidence type="ECO:0000259" key="2">
    <source>
        <dbReference type="Pfam" id="PF01370"/>
    </source>
</evidence>
<dbReference type="EMBL" id="UINC01195108">
    <property type="protein sequence ID" value="SVE11521.1"/>
    <property type="molecule type" value="Genomic_DNA"/>
</dbReference>
<feature type="domain" description="NAD-dependent epimerase/dehydratase" evidence="2">
    <location>
        <begin position="3"/>
        <end position="153"/>
    </location>
</feature>
<sequence>MRVFIAGIDGYLGWPLAQFLAARGHEIAGADGFHRRQWVVEMGSQSATPILEMQDRLLAFQQMWGQMPWFREGDLTNWEFVRDIFTEFRPEAIIHLGECPSAPYSMIDVQHTTWVQQNNILGTLNILHAMRDFAPHAHLVKLGTMGEYGTPNVDIPEGFFEIEYKG</sequence>
<protein>
    <recommendedName>
        <fullName evidence="2">NAD-dependent epimerase/dehydratase domain-containing protein</fullName>
    </recommendedName>
</protein>
<dbReference type="InterPro" id="IPR001509">
    <property type="entry name" value="Epimerase_deHydtase"/>
</dbReference>
<proteinExistence type="inferred from homology"/>
<dbReference type="Pfam" id="PF01370">
    <property type="entry name" value="Epimerase"/>
    <property type="match status" value="1"/>
</dbReference>
<accession>A0A383AV78</accession>
<gene>
    <name evidence="3" type="ORF">METZ01_LOCUS464375</name>
</gene>
<name>A0A383AV78_9ZZZZ</name>
<evidence type="ECO:0000313" key="3">
    <source>
        <dbReference type="EMBL" id="SVE11521.1"/>
    </source>
</evidence>
<dbReference type="AlphaFoldDB" id="A0A383AV78"/>
<feature type="non-terminal residue" evidence="3">
    <location>
        <position position="166"/>
    </location>
</feature>
<comment type="similarity">
    <text evidence="1">Belongs to the NAD(P)-dependent epimerase/dehydratase family.</text>
</comment>
<dbReference type="Gene3D" id="3.40.50.720">
    <property type="entry name" value="NAD(P)-binding Rossmann-like Domain"/>
    <property type="match status" value="1"/>
</dbReference>
<reference evidence="3" key="1">
    <citation type="submission" date="2018-05" db="EMBL/GenBank/DDBJ databases">
        <authorList>
            <person name="Lanie J.A."/>
            <person name="Ng W.-L."/>
            <person name="Kazmierczak K.M."/>
            <person name="Andrzejewski T.M."/>
            <person name="Davidsen T.M."/>
            <person name="Wayne K.J."/>
            <person name="Tettelin H."/>
            <person name="Glass J.I."/>
            <person name="Rusch D."/>
            <person name="Podicherti R."/>
            <person name="Tsui H.-C.T."/>
            <person name="Winkler M.E."/>
        </authorList>
    </citation>
    <scope>NUCLEOTIDE SEQUENCE</scope>
</reference>
<organism evidence="3">
    <name type="scientific">marine metagenome</name>
    <dbReference type="NCBI Taxonomy" id="408172"/>
    <lineage>
        <taxon>unclassified sequences</taxon>
        <taxon>metagenomes</taxon>
        <taxon>ecological metagenomes</taxon>
    </lineage>
</organism>